<gene>
    <name evidence="7" type="ORF">UFOPK2754_02026</name>
    <name evidence="8" type="ORF">UFOPK3139_00410</name>
    <name evidence="9" type="ORF">UFOPK3543_01453</name>
    <name evidence="10" type="ORF">UFOPK3967_01847</name>
</gene>
<dbReference type="GO" id="GO:0008483">
    <property type="term" value="F:transaminase activity"/>
    <property type="evidence" value="ECO:0007669"/>
    <property type="project" value="UniProtKB-KW"/>
</dbReference>
<keyword evidence="4" id="KW-0663">Pyridoxal phosphate</keyword>
<dbReference type="GO" id="GO:0030170">
    <property type="term" value="F:pyridoxal phosphate binding"/>
    <property type="evidence" value="ECO:0007669"/>
    <property type="project" value="InterPro"/>
</dbReference>
<dbReference type="SUPFAM" id="SSF53383">
    <property type="entry name" value="PLP-dependent transferases"/>
    <property type="match status" value="1"/>
</dbReference>
<keyword evidence="2" id="KW-0032">Aminotransferase</keyword>
<dbReference type="InterPro" id="IPR004839">
    <property type="entry name" value="Aminotransferase_I/II_large"/>
</dbReference>
<dbReference type="AlphaFoldDB" id="A0A6J7H0U7"/>
<dbReference type="PANTHER" id="PTHR42790">
    <property type="entry name" value="AMINOTRANSFERASE"/>
    <property type="match status" value="1"/>
</dbReference>
<evidence type="ECO:0000313" key="7">
    <source>
        <dbReference type="EMBL" id="CAB4754847.1"/>
    </source>
</evidence>
<evidence type="ECO:0000259" key="6">
    <source>
        <dbReference type="Pfam" id="PF00155"/>
    </source>
</evidence>
<feature type="region of interest" description="Disordered" evidence="5">
    <location>
        <begin position="1"/>
        <end position="20"/>
    </location>
</feature>
<dbReference type="EMBL" id="CAFABA010000010">
    <property type="protein sequence ID" value="CAB4816713.1"/>
    <property type="molecule type" value="Genomic_DNA"/>
</dbReference>
<evidence type="ECO:0000256" key="3">
    <source>
        <dbReference type="ARBA" id="ARBA00022679"/>
    </source>
</evidence>
<evidence type="ECO:0000256" key="2">
    <source>
        <dbReference type="ARBA" id="ARBA00022576"/>
    </source>
</evidence>
<dbReference type="EMBL" id="CAFBMH010000048">
    <property type="protein sequence ID" value="CAB4910285.1"/>
    <property type="molecule type" value="Genomic_DNA"/>
</dbReference>
<evidence type="ECO:0000313" key="9">
    <source>
        <dbReference type="EMBL" id="CAB4910285.1"/>
    </source>
</evidence>
<dbReference type="Pfam" id="PF00155">
    <property type="entry name" value="Aminotran_1_2"/>
    <property type="match status" value="1"/>
</dbReference>
<dbReference type="Gene3D" id="3.40.640.10">
    <property type="entry name" value="Type I PLP-dependent aspartate aminotransferase-like (Major domain)"/>
    <property type="match status" value="1"/>
</dbReference>
<feature type="domain" description="Aminotransferase class I/classII large" evidence="6">
    <location>
        <begin position="110"/>
        <end position="419"/>
    </location>
</feature>
<dbReference type="InterPro" id="IPR015424">
    <property type="entry name" value="PyrdxlP-dep_Trfase"/>
</dbReference>
<keyword evidence="3" id="KW-0808">Transferase</keyword>
<name>A0A6J7H0U7_9ZZZZ</name>
<dbReference type="EMBL" id="CAEZYR010000079">
    <property type="protein sequence ID" value="CAB4754847.1"/>
    <property type="molecule type" value="Genomic_DNA"/>
</dbReference>
<evidence type="ECO:0000256" key="4">
    <source>
        <dbReference type="ARBA" id="ARBA00022898"/>
    </source>
</evidence>
<accession>A0A6J7H0U7</accession>
<evidence type="ECO:0000313" key="10">
    <source>
        <dbReference type="EMBL" id="CAB5004290.1"/>
    </source>
</evidence>
<organism evidence="9">
    <name type="scientific">freshwater metagenome</name>
    <dbReference type="NCBI Taxonomy" id="449393"/>
    <lineage>
        <taxon>unclassified sequences</taxon>
        <taxon>metagenomes</taxon>
        <taxon>ecological metagenomes</taxon>
    </lineage>
</organism>
<dbReference type="EMBL" id="CAFBOS010000119">
    <property type="protein sequence ID" value="CAB5004290.1"/>
    <property type="molecule type" value="Genomic_DNA"/>
</dbReference>
<evidence type="ECO:0000313" key="8">
    <source>
        <dbReference type="EMBL" id="CAB4816713.1"/>
    </source>
</evidence>
<reference evidence="9" key="1">
    <citation type="submission" date="2020-05" db="EMBL/GenBank/DDBJ databases">
        <authorList>
            <person name="Chiriac C."/>
            <person name="Salcher M."/>
            <person name="Ghai R."/>
            <person name="Kavagutti S V."/>
        </authorList>
    </citation>
    <scope>NUCLEOTIDE SEQUENCE</scope>
</reference>
<dbReference type="Gene3D" id="3.90.1150.10">
    <property type="entry name" value="Aspartate Aminotransferase, domain 1"/>
    <property type="match status" value="1"/>
</dbReference>
<dbReference type="InterPro" id="IPR015422">
    <property type="entry name" value="PyrdxlP-dep_Trfase_small"/>
</dbReference>
<evidence type="ECO:0000256" key="5">
    <source>
        <dbReference type="SAM" id="MobiDB-lite"/>
    </source>
</evidence>
<dbReference type="CDD" id="cd00609">
    <property type="entry name" value="AAT_like"/>
    <property type="match status" value="1"/>
</dbReference>
<protein>
    <submittedName>
        <fullName evidence="9">Unannotated protein</fullName>
    </submittedName>
</protein>
<dbReference type="InterPro" id="IPR050859">
    <property type="entry name" value="Class-I_PLP-dep_aminotransf"/>
</dbReference>
<dbReference type="InterPro" id="IPR015421">
    <property type="entry name" value="PyrdxlP-dep_Trfase_major"/>
</dbReference>
<dbReference type="GO" id="GO:1901605">
    <property type="term" value="P:alpha-amino acid metabolic process"/>
    <property type="evidence" value="ECO:0007669"/>
    <property type="project" value="TreeGrafter"/>
</dbReference>
<comment type="cofactor">
    <cofactor evidence="1">
        <name>pyridoxal 5'-phosphate</name>
        <dbReference type="ChEBI" id="CHEBI:597326"/>
    </cofactor>
</comment>
<proteinExistence type="predicted"/>
<dbReference type="PANTHER" id="PTHR42790:SF19">
    <property type="entry name" value="KYNURENINE_ALPHA-AMINOADIPATE AMINOTRANSFERASE, MITOCHONDRIAL"/>
    <property type="match status" value="1"/>
</dbReference>
<evidence type="ECO:0000256" key="1">
    <source>
        <dbReference type="ARBA" id="ARBA00001933"/>
    </source>
</evidence>
<sequence>MDQGREGKGRKNHQSSSYGVRVATGRYGATMSSAGDAITSLYSARAAHAPPPPNQPPDFPVRVNFDQGLPDPRYFPVERLKRHLVATLDEHGRDALRYFSTGGASEMQYGYLGLRDELARWMARRDGRELDPEGIALVNGSTDGLALAVNAFLGPGDGAVVESATYPHTKRYMAMTGAVVRSAALDDDGLDIGSVEEQLVRLRADGLRPKLIYTIPTFHAPTGTVMPLERRRALIALAAKWQVMVLEDNCYYEFAYGTPPPPTLLALDESGFVLQSDSFSKYVAPGLRMAWLAGHPAAIKAIVRVRQDFAVSQLLARALERYLAAGDFDAHLVALRGHYREKRDATRDALWKYARPWVRFREPAGGFYFWLELDERVDWDRARAALADQGIAFRPADRFADDDHGHGKADERRFVRISPIQVPLEDIEPGIAALGAALAAAVASPDGQRRER</sequence>